<evidence type="ECO:0000259" key="1">
    <source>
        <dbReference type="Pfam" id="PF13799"/>
    </source>
</evidence>
<gene>
    <name evidence="2" type="ORF">AS180_11385</name>
</gene>
<evidence type="ECO:0000313" key="3">
    <source>
        <dbReference type="Proteomes" id="UP000053681"/>
    </source>
</evidence>
<reference evidence="2 3" key="1">
    <citation type="submission" date="2015-11" db="EMBL/GenBank/DDBJ databases">
        <title>Bacillus caseinolyticus sp nov.</title>
        <authorList>
            <person name="Dastager S.G."/>
            <person name="Mawlankar R."/>
        </authorList>
    </citation>
    <scope>NUCLEOTIDE SEQUENCE [LARGE SCALE GENOMIC DNA]</scope>
    <source>
        <strain evidence="2 3">SGD-V-76</strain>
    </source>
</reference>
<comment type="caution">
    <text evidence="2">The sequence shown here is derived from an EMBL/GenBank/DDBJ whole genome shotgun (WGS) entry which is preliminary data.</text>
</comment>
<sequence>MERKKHDITKESRPRLMLPEIGRVEKWFKLSQKVNVTQFCTQSDGKKRVYNNKDAVIDHSTSMILDPCYVSYINLFVNGVLQPATLYEVKRGVLILKSADVPAKHVPLILQFIKIEP</sequence>
<name>A0A0V8JL51_9BACI</name>
<dbReference type="RefSeq" id="WP_062686836.1">
    <property type="nucleotide sequence ID" value="NZ_KQ758651.1"/>
</dbReference>
<dbReference type="Pfam" id="PF13799">
    <property type="entry name" value="DUF4183"/>
    <property type="match status" value="1"/>
</dbReference>
<evidence type="ECO:0000313" key="2">
    <source>
        <dbReference type="EMBL" id="KSU87810.1"/>
    </source>
</evidence>
<feature type="domain" description="DUF4183" evidence="1">
    <location>
        <begin position="41"/>
        <end position="112"/>
    </location>
</feature>
<accession>A0A0V8JL51</accession>
<dbReference type="EMBL" id="LNQP01000035">
    <property type="protein sequence ID" value="KSU87810.1"/>
    <property type="molecule type" value="Genomic_DNA"/>
</dbReference>
<dbReference type="InterPro" id="IPR025237">
    <property type="entry name" value="DUF4183"/>
</dbReference>
<proteinExistence type="predicted"/>
<dbReference type="AlphaFoldDB" id="A0A0V8JL51"/>
<organism evidence="2 3">
    <name type="scientific">Priestia veravalensis</name>
    <dbReference type="NCBI Taxonomy" id="1414648"/>
    <lineage>
        <taxon>Bacteria</taxon>
        <taxon>Bacillati</taxon>
        <taxon>Bacillota</taxon>
        <taxon>Bacilli</taxon>
        <taxon>Bacillales</taxon>
        <taxon>Bacillaceae</taxon>
        <taxon>Priestia</taxon>
    </lineage>
</organism>
<protein>
    <recommendedName>
        <fullName evidence="1">DUF4183 domain-containing protein</fullName>
    </recommendedName>
</protein>
<dbReference type="Proteomes" id="UP000053681">
    <property type="component" value="Unassembled WGS sequence"/>
</dbReference>
<keyword evidence="3" id="KW-1185">Reference proteome</keyword>